<dbReference type="EMBL" id="VSRR010031051">
    <property type="protein sequence ID" value="MPC70396.1"/>
    <property type="molecule type" value="Genomic_DNA"/>
</dbReference>
<comment type="caution">
    <text evidence="2">The sequence shown here is derived from an EMBL/GenBank/DDBJ whole genome shotgun (WGS) entry which is preliminary data.</text>
</comment>
<evidence type="ECO:0000313" key="2">
    <source>
        <dbReference type="EMBL" id="MPC70396.1"/>
    </source>
</evidence>
<feature type="region of interest" description="Disordered" evidence="1">
    <location>
        <begin position="1"/>
        <end position="70"/>
    </location>
</feature>
<organism evidence="2 3">
    <name type="scientific">Portunus trituberculatus</name>
    <name type="common">Swimming crab</name>
    <name type="synonym">Neptunus trituberculatus</name>
    <dbReference type="NCBI Taxonomy" id="210409"/>
    <lineage>
        <taxon>Eukaryota</taxon>
        <taxon>Metazoa</taxon>
        <taxon>Ecdysozoa</taxon>
        <taxon>Arthropoda</taxon>
        <taxon>Crustacea</taxon>
        <taxon>Multicrustacea</taxon>
        <taxon>Malacostraca</taxon>
        <taxon>Eumalacostraca</taxon>
        <taxon>Eucarida</taxon>
        <taxon>Decapoda</taxon>
        <taxon>Pleocyemata</taxon>
        <taxon>Brachyura</taxon>
        <taxon>Eubrachyura</taxon>
        <taxon>Portunoidea</taxon>
        <taxon>Portunidae</taxon>
        <taxon>Portuninae</taxon>
        <taxon>Portunus</taxon>
    </lineage>
</organism>
<keyword evidence="3" id="KW-1185">Reference proteome</keyword>
<protein>
    <submittedName>
        <fullName evidence="2">Uncharacterized protein</fullName>
    </submittedName>
</protein>
<evidence type="ECO:0000256" key="1">
    <source>
        <dbReference type="SAM" id="MobiDB-lite"/>
    </source>
</evidence>
<accession>A0A5B7HKB5</accession>
<name>A0A5B7HKB5_PORTR</name>
<reference evidence="2 3" key="1">
    <citation type="submission" date="2019-05" db="EMBL/GenBank/DDBJ databases">
        <title>Another draft genome of Portunus trituberculatus and its Hox gene families provides insights of decapod evolution.</title>
        <authorList>
            <person name="Jeong J.-H."/>
            <person name="Song I."/>
            <person name="Kim S."/>
            <person name="Choi T."/>
            <person name="Kim D."/>
            <person name="Ryu S."/>
            <person name="Kim W."/>
        </authorList>
    </citation>
    <scope>NUCLEOTIDE SEQUENCE [LARGE SCALE GENOMIC DNA]</scope>
    <source>
        <tissue evidence="2">Muscle</tissue>
    </source>
</reference>
<gene>
    <name evidence="2" type="ORF">E2C01_064645</name>
</gene>
<feature type="compositionally biased region" description="Low complexity" evidence="1">
    <location>
        <begin position="23"/>
        <end position="48"/>
    </location>
</feature>
<proteinExistence type="predicted"/>
<dbReference type="AlphaFoldDB" id="A0A5B7HKB5"/>
<evidence type="ECO:0000313" key="3">
    <source>
        <dbReference type="Proteomes" id="UP000324222"/>
    </source>
</evidence>
<sequence length="140" mass="14821">MEEEKATCQSRGGKLSANSASLPSHAAHTATPTHAAATTPASPTVTPSLIPPPTLTTPLSPTIHETPGPNTLTLSLPPLVSIFILHHHHLHQNTIYGPHHCHVTILPPLPHQSTFRFSLPLPATPATPTSVSLFLTDTQN</sequence>
<dbReference type="Proteomes" id="UP000324222">
    <property type="component" value="Unassembled WGS sequence"/>
</dbReference>